<evidence type="ECO:0000256" key="1">
    <source>
        <dbReference type="SAM" id="MobiDB-lite"/>
    </source>
</evidence>
<accession>F4W9N9</accession>
<gene>
    <name evidence="2" type="ORF">G5I_02193</name>
</gene>
<dbReference type="Proteomes" id="UP000007755">
    <property type="component" value="Unassembled WGS sequence"/>
</dbReference>
<dbReference type="AlphaFoldDB" id="F4W9N9"/>
<feature type="region of interest" description="Disordered" evidence="1">
    <location>
        <begin position="24"/>
        <end position="51"/>
    </location>
</feature>
<sequence>MPSSSLDRHCQGGIAAILAMDSPDASSRTIGRPSGDLAKRGGGRGTGREEGQCSFFRGTGRRLLVLQHRYRGGECPKAAKGGCCFLGTGRSPGRTGSGDCVVISLHLRLFGPTKWKTKWKGEKERECRREGAYRTSEKRRKSYREKERNIIVVRASVGARCPIRVHSGCRFAERSGSHIGERESETADVRSKVHARIEISERERPFSLVQFRELAVTEMHRDFYPAKSAMGSRGDVNARSKCGEGERSGHQQHEDHLFLVLLQESPRLLRMTVSARIHLRTRDLSANRLVTPEKRRGRQSDITVHQLSTIVQRPPREMIPIIGQSIFRREINDVKLVTRLFVHLRRDRIEITVGTIAPVDIRGSNLRLIQGPCRSPFQFVADFSEPPARLTIRLADLVVTE</sequence>
<proteinExistence type="predicted"/>
<keyword evidence="3" id="KW-1185">Reference proteome</keyword>
<dbReference type="EMBL" id="GL888033">
    <property type="protein sequence ID" value="EGI69025.1"/>
    <property type="molecule type" value="Genomic_DNA"/>
</dbReference>
<organism evidence="3">
    <name type="scientific">Acromyrmex echinatior</name>
    <name type="common">Panamanian leafcutter ant</name>
    <name type="synonym">Acromyrmex octospinosus echinatior</name>
    <dbReference type="NCBI Taxonomy" id="103372"/>
    <lineage>
        <taxon>Eukaryota</taxon>
        <taxon>Metazoa</taxon>
        <taxon>Ecdysozoa</taxon>
        <taxon>Arthropoda</taxon>
        <taxon>Hexapoda</taxon>
        <taxon>Insecta</taxon>
        <taxon>Pterygota</taxon>
        <taxon>Neoptera</taxon>
        <taxon>Endopterygota</taxon>
        <taxon>Hymenoptera</taxon>
        <taxon>Apocrita</taxon>
        <taxon>Aculeata</taxon>
        <taxon>Formicoidea</taxon>
        <taxon>Formicidae</taxon>
        <taxon>Myrmicinae</taxon>
        <taxon>Acromyrmex</taxon>
    </lineage>
</organism>
<feature type="region of interest" description="Disordered" evidence="1">
    <location>
        <begin position="230"/>
        <end position="249"/>
    </location>
</feature>
<evidence type="ECO:0000313" key="2">
    <source>
        <dbReference type="EMBL" id="EGI69025.1"/>
    </source>
</evidence>
<feature type="compositionally biased region" description="Basic and acidic residues" evidence="1">
    <location>
        <begin position="236"/>
        <end position="249"/>
    </location>
</feature>
<reference evidence="2" key="1">
    <citation type="submission" date="2011-02" db="EMBL/GenBank/DDBJ databases">
        <title>The genome of the leaf-cutting ant Acromyrmex echinatior suggests key adaptations to social evolution and fungus farming.</title>
        <authorList>
            <person name="Nygaard S."/>
            <person name="Zhang G."/>
        </authorList>
    </citation>
    <scope>NUCLEOTIDE SEQUENCE</scope>
</reference>
<protein>
    <submittedName>
        <fullName evidence="2">Uncharacterized protein</fullName>
    </submittedName>
</protein>
<dbReference type="InParanoid" id="F4W9N9"/>
<evidence type="ECO:0000313" key="3">
    <source>
        <dbReference type="Proteomes" id="UP000007755"/>
    </source>
</evidence>
<name>F4W9N9_ACREC</name>